<dbReference type="InterPro" id="IPR036612">
    <property type="entry name" value="KH_dom_type_1_sf"/>
</dbReference>
<dbReference type="WBParaSite" id="nRc.2.0.1.t06528-RA">
    <property type="protein sequence ID" value="nRc.2.0.1.t06528-RA"/>
    <property type="gene ID" value="nRc.2.0.1.g06528"/>
</dbReference>
<accession>A0A915HYM0</accession>
<dbReference type="InterPro" id="IPR004088">
    <property type="entry name" value="KH_dom_type_1"/>
</dbReference>
<dbReference type="InterPro" id="IPR047554">
    <property type="entry name" value="BICC1_KH-I_rpt2"/>
</dbReference>
<keyword evidence="5" id="KW-1185">Reference proteome</keyword>
<dbReference type="Pfam" id="PF00013">
    <property type="entry name" value="KH_1"/>
    <property type="match status" value="1"/>
</dbReference>
<feature type="compositionally biased region" description="Basic and acidic residues" evidence="3">
    <location>
        <begin position="610"/>
        <end position="619"/>
    </location>
</feature>
<keyword evidence="1" id="KW-0677">Repeat</keyword>
<dbReference type="AlphaFoldDB" id="A0A915HYM0"/>
<dbReference type="PANTHER" id="PTHR10627">
    <property type="entry name" value="SCP160"/>
    <property type="match status" value="1"/>
</dbReference>
<feature type="domain" description="K Homology" evidence="4">
    <location>
        <begin position="394"/>
        <end position="463"/>
    </location>
</feature>
<evidence type="ECO:0000313" key="5">
    <source>
        <dbReference type="Proteomes" id="UP000887565"/>
    </source>
</evidence>
<evidence type="ECO:0000259" key="4">
    <source>
        <dbReference type="SMART" id="SM00322"/>
    </source>
</evidence>
<dbReference type="Gene3D" id="3.30.310.270">
    <property type="match status" value="1"/>
</dbReference>
<feature type="region of interest" description="Disordered" evidence="3">
    <location>
        <begin position="86"/>
        <end position="107"/>
    </location>
</feature>
<evidence type="ECO:0000256" key="1">
    <source>
        <dbReference type="ARBA" id="ARBA00022737"/>
    </source>
</evidence>
<dbReference type="PANTHER" id="PTHR10627:SF69">
    <property type="entry name" value="PROTEIN BICAUDAL C"/>
    <property type="match status" value="1"/>
</dbReference>
<dbReference type="SUPFAM" id="SSF54791">
    <property type="entry name" value="Eukaryotic type KH-domain (KH-domain type I)"/>
    <property type="match status" value="2"/>
</dbReference>
<evidence type="ECO:0000256" key="2">
    <source>
        <dbReference type="PROSITE-ProRule" id="PRU00117"/>
    </source>
</evidence>
<dbReference type="InterPro" id="IPR004087">
    <property type="entry name" value="KH_dom"/>
</dbReference>
<reference evidence="6" key="1">
    <citation type="submission" date="2022-11" db="UniProtKB">
        <authorList>
            <consortium name="WormBaseParasite"/>
        </authorList>
    </citation>
    <scope>IDENTIFICATION</scope>
</reference>
<feature type="region of interest" description="Disordered" evidence="3">
    <location>
        <begin position="594"/>
        <end position="619"/>
    </location>
</feature>
<evidence type="ECO:0000313" key="6">
    <source>
        <dbReference type="WBParaSite" id="nRc.2.0.1.t06528-RA"/>
    </source>
</evidence>
<proteinExistence type="predicted"/>
<dbReference type="SMART" id="SM00322">
    <property type="entry name" value="KH"/>
    <property type="match status" value="2"/>
</dbReference>
<protein>
    <submittedName>
        <fullName evidence="6">K Homology domain-containing protein</fullName>
    </submittedName>
</protein>
<evidence type="ECO:0000256" key="3">
    <source>
        <dbReference type="SAM" id="MobiDB-lite"/>
    </source>
</evidence>
<name>A0A915HYM0_ROMCU</name>
<organism evidence="5 6">
    <name type="scientific">Romanomermis culicivorax</name>
    <name type="common">Nematode worm</name>
    <dbReference type="NCBI Taxonomy" id="13658"/>
    <lineage>
        <taxon>Eukaryota</taxon>
        <taxon>Metazoa</taxon>
        <taxon>Ecdysozoa</taxon>
        <taxon>Nematoda</taxon>
        <taxon>Enoplea</taxon>
        <taxon>Dorylaimia</taxon>
        <taxon>Mermithida</taxon>
        <taxon>Mermithoidea</taxon>
        <taxon>Mermithidae</taxon>
        <taxon>Romanomermis</taxon>
    </lineage>
</organism>
<sequence>MSVDSAVDSAPPPPLTTVIPQLTVNGEASSSNAISTCVVDPEASQFADHSMAWNTALQRRGFGNIPPPASPSVRFYADRSPFARRPSFAGRSNFGRSIPQQHDPDNKNFQYPPPYPVQNQAVYSKAQINKCTHVYVGGVGASALESSAFGLPPPLSAASFFSARKSYEHFYVGQYSSNHRTLTHSSTADSSIASINSSSHNSISCISRKTLIDNPYVKIFGRFCDVQIAKSQILSVLETRHTRVTLKIDVAYTDHSHIIGKNGRNTQQVMKETGCHIHFPDSNRNPELEKSNMVSIAGPISSVEKARQALRKLSPLVISMEMKTYISATVNIMEMNEDVFVQELSATYSLNISIRQNKSSGQPFATFKGSAYQEANMKQAVTRFQQHYMNTTDAICSTSLEILPSQQASVIGTNNVNICIISQISGATIHHPRSENVGATTFFVQGTLESILNARKHLIQSITIKAAEYQLTSAYAAKQKLSNDGKEKSQITCPDYEFMHEFGNLSRLSSTTVYPSLFSAPVAIGSMLVNTPLSITSPLLTGLPTPFFTDGSMGEVFTFPCITPQSAVLPNFPDIGNGIQNPLTGSTTNFNNKVENSPLDPSTKAILPPKESHRPELSKPDAAFSQAEPLAACLLHAAKKIQDNADGWKAPGAAISDYSRQKILATKGMFTPCKKSPSALERQTIVGPVSALAVRRRLKH</sequence>
<dbReference type="PROSITE" id="PS50084">
    <property type="entry name" value="KH_TYPE_1"/>
    <property type="match status" value="1"/>
</dbReference>
<dbReference type="Proteomes" id="UP000887565">
    <property type="component" value="Unplaced"/>
</dbReference>
<dbReference type="GO" id="GO:0005737">
    <property type="term" value="C:cytoplasm"/>
    <property type="evidence" value="ECO:0007669"/>
    <property type="project" value="TreeGrafter"/>
</dbReference>
<feature type="domain" description="K Homology" evidence="4">
    <location>
        <begin position="242"/>
        <end position="315"/>
    </location>
</feature>
<dbReference type="CDD" id="cd22421">
    <property type="entry name" value="KH-I_BICC1_rpt2"/>
    <property type="match status" value="1"/>
</dbReference>
<keyword evidence="2" id="KW-0694">RNA-binding</keyword>
<dbReference type="GO" id="GO:0003723">
    <property type="term" value="F:RNA binding"/>
    <property type="evidence" value="ECO:0007669"/>
    <property type="project" value="UniProtKB-UniRule"/>
</dbReference>